<keyword evidence="2" id="KW-0521">NADP</keyword>
<dbReference type="PANTHER" id="PTHR24320">
    <property type="entry name" value="RETINOL DEHYDROGENASE"/>
    <property type="match status" value="1"/>
</dbReference>
<dbReference type="EMBL" id="JARVKM010000005">
    <property type="protein sequence ID" value="KAK9780923.1"/>
    <property type="molecule type" value="Genomic_DNA"/>
</dbReference>
<sequence>MPPKRKKLARMLYLKNAKVYILSRSAEKTDQAIIDIKKAVPSSTGTLTFLHLGLADLSSIKVTVDRFFARERSLHVHFNNAGVLSSEKKLTTTPQGYKQHVGINVLGGFLLTQLLTPLLVATAKTERPNTVRVIWTGSSASEMFAQKNIGATADMMQKEALVKKSGNERYWASKVGNWSHGVEYALRP</sequence>
<keyword evidence="5" id="KW-1185">Reference proteome</keyword>
<dbReference type="InterPro" id="IPR002347">
    <property type="entry name" value="SDR_fam"/>
</dbReference>
<dbReference type="InterPro" id="IPR036291">
    <property type="entry name" value="NAD(P)-bd_dom_sf"/>
</dbReference>
<evidence type="ECO:0000313" key="4">
    <source>
        <dbReference type="EMBL" id="KAK9780923.1"/>
    </source>
</evidence>
<dbReference type="Proteomes" id="UP001465668">
    <property type="component" value="Unassembled WGS sequence"/>
</dbReference>
<dbReference type="Gene3D" id="3.40.50.720">
    <property type="entry name" value="NAD(P)-binding Rossmann-like Domain"/>
    <property type="match status" value="1"/>
</dbReference>
<comment type="similarity">
    <text evidence="1">Belongs to the short-chain dehydrogenases/reductases (SDR) family.</text>
</comment>
<dbReference type="Pfam" id="PF00106">
    <property type="entry name" value="adh_short"/>
    <property type="match status" value="1"/>
</dbReference>
<evidence type="ECO:0000256" key="1">
    <source>
        <dbReference type="ARBA" id="ARBA00006484"/>
    </source>
</evidence>
<name>A0ABR2Y4A7_9PEZI</name>
<protein>
    <submittedName>
        <fullName evidence="4">Short-chain dehydrogenase</fullName>
    </submittedName>
</protein>
<evidence type="ECO:0000313" key="5">
    <source>
        <dbReference type="Proteomes" id="UP001465668"/>
    </source>
</evidence>
<dbReference type="SUPFAM" id="SSF51735">
    <property type="entry name" value="NAD(P)-binding Rossmann-fold domains"/>
    <property type="match status" value="1"/>
</dbReference>
<gene>
    <name evidence="4" type="ORF">SCAR479_02109</name>
</gene>
<keyword evidence="3" id="KW-0560">Oxidoreductase</keyword>
<evidence type="ECO:0000256" key="3">
    <source>
        <dbReference type="ARBA" id="ARBA00023002"/>
    </source>
</evidence>
<dbReference type="PANTHER" id="PTHR24320:SF236">
    <property type="entry name" value="SHORT-CHAIN DEHYDROGENASE-RELATED"/>
    <property type="match status" value="1"/>
</dbReference>
<evidence type="ECO:0000256" key="2">
    <source>
        <dbReference type="ARBA" id="ARBA00022857"/>
    </source>
</evidence>
<comment type="caution">
    <text evidence="4">The sequence shown here is derived from an EMBL/GenBank/DDBJ whole genome shotgun (WGS) entry which is preliminary data.</text>
</comment>
<reference evidence="4 5" key="1">
    <citation type="submission" date="2024-02" db="EMBL/GenBank/DDBJ databases">
        <title>First draft genome assembly of two strains of Seiridium cardinale.</title>
        <authorList>
            <person name="Emiliani G."/>
            <person name="Scali E."/>
        </authorList>
    </citation>
    <scope>NUCLEOTIDE SEQUENCE [LARGE SCALE GENOMIC DNA]</scope>
    <source>
        <strain evidence="4 5">BM-138-000479</strain>
    </source>
</reference>
<proteinExistence type="inferred from homology"/>
<organism evidence="4 5">
    <name type="scientific">Seiridium cardinale</name>
    <dbReference type="NCBI Taxonomy" id="138064"/>
    <lineage>
        <taxon>Eukaryota</taxon>
        <taxon>Fungi</taxon>
        <taxon>Dikarya</taxon>
        <taxon>Ascomycota</taxon>
        <taxon>Pezizomycotina</taxon>
        <taxon>Sordariomycetes</taxon>
        <taxon>Xylariomycetidae</taxon>
        <taxon>Amphisphaeriales</taxon>
        <taxon>Sporocadaceae</taxon>
        <taxon>Seiridium</taxon>
    </lineage>
</organism>
<accession>A0ABR2Y4A7</accession>